<sequence>MASPLRSIGQVLAILKVEFPDVSISKIRFLESEGLLAPERAPSGYRRYAQTDIDRLRYILRVQKDHYLPLKVIREHLDMMDRGEQPPSLEAPAPTPTTPVADPVLPAAATAAAGQPAAAGRPGQGRKPIRLSRRELLAASGISEAVLIELERNQLVAPRRTSNFYGREALTVCVVARKLQLYGMDSRHLRAIKQSAEREAGLVEQAVQPFLRRNPGQATEAAREVAQLVVHAHAAMMHQMIDR</sequence>
<reference evidence="5" key="1">
    <citation type="journal article" date="2019" name="Int. J. Syst. Evol. Microbiol.">
        <title>The Global Catalogue of Microorganisms (GCM) 10K type strain sequencing project: providing services to taxonomists for standard genome sequencing and annotation.</title>
        <authorList>
            <consortium name="The Broad Institute Genomics Platform"/>
            <consortium name="The Broad Institute Genome Sequencing Center for Infectious Disease"/>
            <person name="Wu L."/>
            <person name="Ma J."/>
        </authorList>
    </citation>
    <scope>NUCLEOTIDE SEQUENCE [LARGE SCALE GENOMIC DNA]</scope>
    <source>
        <strain evidence="5">CAIM 431</strain>
    </source>
</reference>
<feature type="region of interest" description="Disordered" evidence="2">
    <location>
        <begin position="82"/>
        <end position="102"/>
    </location>
</feature>
<comment type="caution">
    <text evidence="4">The sequence shown here is derived from an EMBL/GenBank/DDBJ whole genome shotgun (WGS) entry which is preliminary data.</text>
</comment>
<evidence type="ECO:0000313" key="5">
    <source>
        <dbReference type="Proteomes" id="UP001597326"/>
    </source>
</evidence>
<feature type="domain" description="HTH merR-type" evidence="3">
    <location>
        <begin position="21"/>
        <end position="79"/>
    </location>
</feature>
<dbReference type="PANTHER" id="PTHR30204:SF89">
    <property type="entry name" value="HTH MERR-TYPE DOMAIN-CONTAINING PROTEIN"/>
    <property type="match status" value="1"/>
</dbReference>
<proteinExistence type="predicted"/>
<dbReference type="InterPro" id="IPR047057">
    <property type="entry name" value="MerR_fam"/>
</dbReference>
<dbReference type="EMBL" id="JBHUFZ010000019">
    <property type="protein sequence ID" value="MFD1890370.1"/>
    <property type="molecule type" value="Genomic_DNA"/>
</dbReference>
<dbReference type="InterPro" id="IPR009061">
    <property type="entry name" value="DNA-bd_dom_put_sf"/>
</dbReference>
<gene>
    <name evidence="4" type="ORF">ACFSCS_09280</name>
</gene>
<dbReference type="CDD" id="cd00592">
    <property type="entry name" value="HTH_MerR-like"/>
    <property type="match status" value="1"/>
</dbReference>
<dbReference type="InterPro" id="IPR000551">
    <property type="entry name" value="MerR-type_HTH_dom"/>
</dbReference>
<dbReference type="SUPFAM" id="SSF46955">
    <property type="entry name" value="Putative DNA-binding domain"/>
    <property type="match status" value="1"/>
</dbReference>
<dbReference type="SMART" id="SM00422">
    <property type="entry name" value="HTH_MERR"/>
    <property type="match status" value="1"/>
</dbReference>
<keyword evidence="1" id="KW-0238">DNA-binding</keyword>
<evidence type="ECO:0000256" key="1">
    <source>
        <dbReference type="ARBA" id="ARBA00023125"/>
    </source>
</evidence>
<dbReference type="Pfam" id="PF13411">
    <property type="entry name" value="MerR_1"/>
    <property type="match status" value="1"/>
</dbReference>
<dbReference type="Gene3D" id="1.10.1660.10">
    <property type="match status" value="1"/>
</dbReference>
<evidence type="ECO:0000313" key="4">
    <source>
        <dbReference type="EMBL" id="MFD1890370.1"/>
    </source>
</evidence>
<dbReference type="PANTHER" id="PTHR30204">
    <property type="entry name" value="REDOX-CYCLING DRUG-SENSING TRANSCRIPTIONAL ACTIVATOR SOXR"/>
    <property type="match status" value="1"/>
</dbReference>
<organism evidence="4 5">
    <name type="scientific">Luteococcus peritonei</name>
    <dbReference type="NCBI Taxonomy" id="88874"/>
    <lineage>
        <taxon>Bacteria</taxon>
        <taxon>Bacillati</taxon>
        <taxon>Actinomycetota</taxon>
        <taxon>Actinomycetes</taxon>
        <taxon>Propionibacteriales</taxon>
        <taxon>Propionibacteriaceae</taxon>
        <taxon>Luteococcus</taxon>
    </lineage>
</organism>
<evidence type="ECO:0000256" key="2">
    <source>
        <dbReference type="SAM" id="MobiDB-lite"/>
    </source>
</evidence>
<accession>A0ABW4RXK3</accession>
<evidence type="ECO:0000259" key="3">
    <source>
        <dbReference type="PROSITE" id="PS50937"/>
    </source>
</evidence>
<protein>
    <submittedName>
        <fullName evidence="4">MerR family transcriptional regulator</fullName>
    </submittedName>
</protein>
<name>A0ABW4RXK3_9ACTN</name>
<keyword evidence="5" id="KW-1185">Reference proteome</keyword>
<dbReference type="Proteomes" id="UP001597326">
    <property type="component" value="Unassembled WGS sequence"/>
</dbReference>
<dbReference type="PROSITE" id="PS50937">
    <property type="entry name" value="HTH_MERR_2"/>
    <property type="match status" value="1"/>
</dbReference>
<dbReference type="RefSeq" id="WP_343874681.1">
    <property type="nucleotide sequence ID" value="NZ_BAAAIX010000027.1"/>
</dbReference>